<evidence type="ECO:0000313" key="8">
    <source>
        <dbReference type="EMBL" id="AVD70589.1"/>
    </source>
</evidence>
<organism evidence="8 9">
    <name type="scientific">Desulfobulbus oralis</name>
    <dbReference type="NCBI Taxonomy" id="1986146"/>
    <lineage>
        <taxon>Bacteria</taxon>
        <taxon>Pseudomonadati</taxon>
        <taxon>Thermodesulfobacteriota</taxon>
        <taxon>Desulfobulbia</taxon>
        <taxon>Desulfobulbales</taxon>
        <taxon>Desulfobulbaceae</taxon>
        <taxon>Desulfobulbus</taxon>
    </lineage>
</organism>
<sequence>MVSIDIKDLPILPLDVKPMPWKPFTDAQKENTACILDEVCALNIPMPKSPAEEEDLVNKFLTGMRKLFSKENNWTCLPMLETSMDNCVQCNSCSEACHLYEMSGKNEMYRPNYRSEILRRIYKQYVKKEPLAKWRYGDMGLNWKTVARLGELSYRCNLCRRCAQVCPIGVDNGLIAREIRKLFSQELGIHPPELHDKGTMLQMRVGSSTGLTPEVIKDTVASFDEDFSELTGVKFTTPFDVQGADVLLIHNAGEVVTWAENVAAFSIIFQEAGLSWTMSSKMLAYDGVNYGLFYDDTQLARIILKHMEAAKELGVKKIVIGECGHATKAMSVIGDRTVPYDMQVPRESCYVTLRDIVMSGKLKLDPSRNFFPVTLHDPCNIVRLMGIVEPQREILRKIAPKFREMPCNGVHNYCCGGGSGFAIMTRNNLEQWRNNISGRKKMWQISEAFKECLGPETKKYICAPCSNCKGQIRDILGVNKLFTKNSLAYGGLVELIVNAMTNVNPFSIWEGCGEMEMVDWATEAREIWEAQQTQEAGNNSEEKK</sequence>
<reference evidence="8 9" key="1">
    <citation type="journal article" date="2018" name="MBio">
        <title>Insights into the evolution of host association through the isolation and characterization of a novel human periodontal pathobiont, Desulfobulbus oralis.</title>
        <authorList>
            <person name="Cross K.L."/>
            <person name="Chirania P."/>
            <person name="Xiong W."/>
            <person name="Beall C.J."/>
            <person name="Elkins J.G."/>
            <person name="Giannone R.J."/>
            <person name="Griffen A.L."/>
            <person name="Guss A.M."/>
            <person name="Hettich R.L."/>
            <person name="Joshi S.S."/>
            <person name="Mokrzan E.M."/>
            <person name="Martin R.K."/>
            <person name="Zhulin I.B."/>
            <person name="Leys E.J."/>
            <person name="Podar M."/>
        </authorList>
    </citation>
    <scope>NUCLEOTIDE SEQUENCE [LARGE SCALE GENOMIC DNA]</scope>
    <source>
        <strain evidence="8 9">ORNL</strain>
    </source>
</reference>
<gene>
    <name evidence="8" type="ORF">CAY53_03065</name>
</gene>
<keyword evidence="9" id="KW-1185">Reference proteome</keyword>
<dbReference type="InterPro" id="IPR009051">
    <property type="entry name" value="Helical_ferredxn"/>
</dbReference>
<keyword evidence="5" id="KW-0408">Iron</keyword>
<dbReference type="Pfam" id="PF13183">
    <property type="entry name" value="Fer4_8"/>
    <property type="match status" value="1"/>
</dbReference>
<dbReference type="PANTHER" id="PTHR43551:SF1">
    <property type="entry name" value="HETERODISULFIDE REDUCTASE"/>
    <property type="match status" value="1"/>
</dbReference>
<dbReference type="KEGG" id="deo:CAY53_03065"/>
<dbReference type="PROSITE" id="PS00198">
    <property type="entry name" value="4FE4S_FER_1"/>
    <property type="match status" value="1"/>
</dbReference>
<keyword evidence="6" id="KW-0411">Iron-sulfur</keyword>
<dbReference type="PROSITE" id="PS51379">
    <property type="entry name" value="4FE4S_FER_2"/>
    <property type="match status" value="1"/>
</dbReference>
<protein>
    <submittedName>
        <fullName evidence="8">4Fe-4S ferredoxin</fullName>
    </submittedName>
</protein>
<dbReference type="Pfam" id="PF02754">
    <property type="entry name" value="CCG"/>
    <property type="match status" value="1"/>
</dbReference>
<dbReference type="PANTHER" id="PTHR43551">
    <property type="entry name" value="FUMARATE REDUCTASE IRON-SULFUR SUBUNIT"/>
    <property type="match status" value="1"/>
</dbReference>
<dbReference type="EMBL" id="CP021255">
    <property type="protein sequence ID" value="AVD70589.1"/>
    <property type="molecule type" value="Genomic_DNA"/>
</dbReference>
<dbReference type="InterPro" id="IPR004017">
    <property type="entry name" value="Cys_rich_dom"/>
</dbReference>
<dbReference type="GO" id="GO:0051539">
    <property type="term" value="F:4 iron, 4 sulfur cluster binding"/>
    <property type="evidence" value="ECO:0007669"/>
    <property type="project" value="UniProtKB-KW"/>
</dbReference>
<keyword evidence="3" id="KW-0479">Metal-binding</keyword>
<dbReference type="InterPro" id="IPR017896">
    <property type="entry name" value="4Fe4S_Fe-S-bd"/>
</dbReference>
<name>A0A2L1GLN8_9BACT</name>
<evidence type="ECO:0000256" key="3">
    <source>
        <dbReference type="ARBA" id="ARBA00022723"/>
    </source>
</evidence>
<dbReference type="GO" id="GO:0046872">
    <property type="term" value="F:metal ion binding"/>
    <property type="evidence" value="ECO:0007669"/>
    <property type="project" value="UniProtKB-KW"/>
</dbReference>
<keyword evidence="4" id="KW-0249">Electron transport</keyword>
<accession>A0A2L1GLN8</accession>
<evidence type="ECO:0000256" key="1">
    <source>
        <dbReference type="ARBA" id="ARBA00022448"/>
    </source>
</evidence>
<dbReference type="SUPFAM" id="SSF46548">
    <property type="entry name" value="alpha-helical ferredoxin"/>
    <property type="match status" value="1"/>
</dbReference>
<proteinExistence type="predicted"/>
<feature type="domain" description="4Fe-4S ferredoxin-type" evidence="7">
    <location>
        <begin position="78"/>
        <end position="107"/>
    </location>
</feature>
<dbReference type="InterPro" id="IPR017900">
    <property type="entry name" value="4Fe4S_Fe_S_CS"/>
</dbReference>
<evidence type="ECO:0000313" key="9">
    <source>
        <dbReference type="Proteomes" id="UP000239867"/>
    </source>
</evidence>
<evidence type="ECO:0000256" key="5">
    <source>
        <dbReference type="ARBA" id="ARBA00023004"/>
    </source>
</evidence>
<evidence type="ECO:0000256" key="2">
    <source>
        <dbReference type="ARBA" id="ARBA00022485"/>
    </source>
</evidence>
<evidence type="ECO:0000259" key="7">
    <source>
        <dbReference type="PROSITE" id="PS51379"/>
    </source>
</evidence>
<dbReference type="Gene3D" id="1.10.1060.10">
    <property type="entry name" value="Alpha-helical ferredoxin"/>
    <property type="match status" value="1"/>
</dbReference>
<keyword evidence="1" id="KW-0813">Transport</keyword>
<evidence type="ECO:0000256" key="6">
    <source>
        <dbReference type="ARBA" id="ARBA00023014"/>
    </source>
</evidence>
<evidence type="ECO:0000256" key="4">
    <source>
        <dbReference type="ARBA" id="ARBA00022982"/>
    </source>
</evidence>
<dbReference type="Proteomes" id="UP000239867">
    <property type="component" value="Chromosome"/>
</dbReference>
<dbReference type="AlphaFoldDB" id="A0A2L1GLN8"/>
<keyword evidence="2" id="KW-0004">4Fe-4S</keyword>
<dbReference type="GO" id="GO:0016491">
    <property type="term" value="F:oxidoreductase activity"/>
    <property type="evidence" value="ECO:0007669"/>
    <property type="project" value="UniProtKB-ARBA"/>
</dbReference>
<dbReference type="OrthoDB" id="9786127at2"/>